<dbReference type="InterPro" id="IPR036388">
    <property type="entry name" value="WH-like_DNA-bd_sf"/>
</dbReference>
<reference evidence="9" key="3">
    <citation type="journal article" date="2019" name="Int. J. Syst. Evol. Microbiol.">
        <title>The Global Catalogue of Microorganisms (GCM) 10K type strain sequencing project: providing services to taxonomists for standard genome sequencing and annotation.</title>
        <authorList>
            <consortium name="The Broad Institute Genomics Platform"/>
            <consortium name="The Broad Institute Genome Sequencing Center for Infectious Disease"/>
            <person name="Wu L."/>
            <person name="Ma J."/>
        </authorList>
    </citation>
    <scope>NUCLEOTIDE SEQUENCE [LARGE SCALE GENOMIC DNA]</scope>
    <source>
        <strain evidence="9">CGMCC 1.11013</strain>
    </source>
</reference>
<evidence type="ECO:0000259" key="5">
    <source>
        <dbReference type="PROSITE" id="PS50931"/>
    </source>
</evidence>
<dbReference type="CDD" id="cd08472">
    <property type="entry name" value="PBP2_CrgA_like_3"/>
    <property type="match status" value="1"/>
</dbReference>
<evidence type="ECO:0000313" key="9">
    <source>
        <dbReference type="Proteomes" id="UP000597138"/>
    </source>
</evidence>
<evidence type="ECO:0000313" key="8">
    <source>
        <dbReference type="Proteomes" id="UP000027439"/>
    </source>
</evidence>
<dbReference type="EMBL" id="JFHE01000072">
    <property type="protein sequence ID" value="KDR25545.1"/>
    <property type="molecule type" value="Genomic_DNA"/>
</dbReference>
<proteinExistence type="inferred from homology"/>
<dbReference type="FunFam" id="1.10.10.10:FF:000001">
    <property type="entry name" value="LysR family transcriptional regulator"/>
    <property type="match status" value="1"/>
</dbReference>
<dbReference type="GO" id="GO:0043565">
    <property type="term" value="F:sequence-specific DNA binding"/>
    <property type="evidence" value="ECO:0007669"/>
    <property type="project" value="TreeGrafter"/>
</dbReference>
<evidence type="ECO:0000256" key="3">
    <source>
        <dbReference type="ARBA" id="ARBA00023125"/>
    </source>
</evidence>
<dbReference type="Proteomes" id="UP000597138">
    <property type="component" value="Unassembled WGS sequence"/>
</dbReference>
<reference evidence="6" key="4">
    <citation type="submission" date="2024-05" db="EMBL/GenBank/DDBJ databases">
        <authorList>
            <person name="Sun Q."/>
            <person name="Zhou Y."/>
        </authorList>
    </citation>
    <scope>NUCLEOTIDE SEQUENCE</scope>
    <source>
        <strain evidence="6">CGMCC 1.11013</strain>
    </source>
</reference>
<dbReference type="RefSeq" id="WP_035970731.1">
    <property type="nucleotide sequence ID" value="NZ_BMEG01000022.1"/>
</dbReference>
<keyword evidence="4" id="KW-0804">Transcription</keyword>
<keyword evidence="2" id="KW-0805">Transcription regulation</keyword>
<dbReference type="InterPro" id="IPR036390">
    <property type="entry name" value="WH_DNA-bd_sf"/>
</dbReference>
<dbReference type="AlphaFoldDB" id="A0A069NB30"/>
<dbReference type="InterPro" id="IPR000847">
    <property type="entry name" value="LysR_HTH_N"/>
</dbReference>
<dbReference type="EMBL" id="BMEG01000022">
    <property type="protein sequence ID" value="GGD97956.1"/>
    <property type="molecule type" value="Genomic_DNA"/>
</dbReference>
<comment type="similarity">
    <text evidence="1">Belongs to the LysR transcriptional regulatory family.</text>
</comment>
<accession>A0A069NB30</accession>
<keyword evidence="3" id="KW-0238">DNA-binding</keyword>
<reference evidence="6" key="1">
    <citation type="journal article" date="2014" name="Int. J. Syst. Evol. Microbiol.">
        <title>Complete genome of a new Firmicutes species belonging to the dominant human colonic microbiota ('Ruminococcus bicirculans') reveals two chromosomes and a selective capacity to utilize plant glucans.</title>
        <authorList>
            <consortium name="NISC Comparative Sequencing Program"/>
            <person name="Wegmann U."/>
            <person name="Louis P."/>
            <person name="Goesmann A."/>
            <person name="Henrissat B."/>
            <person name="Duncan S.H."/>
            <person name="Flint H.J."/>
        </authorList>
    </citation>
    <scope>NUCLEOTIDE SEQUENCE</scope>
    <source>
        <strain evidence="6">CGMCC 1.11013</strain>
    </source>
</reference>
<dbReference type="PROSITE" id="PS50931">
    <property type="entry name" value="HTH_LYSR"/>
    <property type="match status" value="1"/>
</dbReference>
<evidence type="ECO:0000256" key="1">
    <source>
        <dbReference type="ARBA" id="ARBA00009437"/>
    </source>
</evidence>
<evidence type="ECO:0000256" key="4">
    <source>
        <dbReference type="ARBA" id="ARBA00023163"/>
    </source>
</evidence>
<dbReference type="Pfam" id="PF00126">
    <property type="entry name" value="HTH_1"/>
    <property type="match status" value="1"/>
</dbReference>
<feature type="domain" description="HTH lysR-type" evidence="5">
    <location>
        <begin position="1"/>
        <end position="59"/>
    </location>
</feature>
<dbReference type="InterPro" id="IPR005119">
    <property type="entry name" value="LysR_subst-bd"/>
</dbReference>
<evidence type="ECO:0000256" key="2">
    <source>
        <dbReference type="ARBA" id="ARBA00023015"/>
    </source>
</evidence>
<dbReference type="Proteomes" id="UP000027439">
    <property type="component" value="Unassembled WGS sequence"/>
</dbReference>
<evidence type="ECO:0000313" key="6">
    <source>
        <dbReference type="EMBL" id="GGD97956.1"/>
    </source>
</evidence>
<dbReference type="SUPFAM" id="SSF53850">
    <property type="entry name" value="Periplasmic binding protein-like II"/>
    <property type="match status" value="1"/>
</dbReference>
<dbReference type="Gene3D" id="1.10.10.10">
    <property type="entry name" value="Winged helix-like DNA-binding domain superfamily/Winged helix DNA-binding domain"/>
    <property type="match status" value="1"/>
</dbReference>
<gene>
    <name evidence="7" type="ORF">BG57_30395</name>
    <name evidence="6" type="ORF">GCM10010985_60860</name>
</gene>
<dbReference type="PANTHER" id="PTHR30537:SF72">
    <property type="entry name" value="LYSR FAMILY TRANSCRIPTIONAL REGULATOR"/>
    <property type="match status" value="1"/>
</dbReference>
<dbReference type="eggNOG" id="COG0583">
    <property type="taxonomic scope" value="Bacteria"/>
</dbReference>
<keyword evidence="9" id="KW-1185">Reference proteome</keyword>
<evidence type="ECO:0000313" key="7">
    <source>
        <dbReference type="EMBL" id="KDR25545.1"/>
    </source>
</evidence>
<dbReference type="OrthoDB" id="9076738at2"/>
<dbReference type="InterPro" id="IPR058163">
    <property type="entry name" value="LysR-type_TF_proteobact-type"/>
</dbReference>
<organism evidence="7 8">
    <name type="scientific">Caballeronia grimmiae</name>
    <dbReference type="NCBI Taxonomy" id="1071679"/>
    <lineage>
        <taxon>Bacteria</taxon>
        <taxon>Pseudomonadati</taxon>
        <taxon>Pseudomonadota</taxon>
        <taxon>Betaproteobacteria</taxon>
        <taxon>Burkholderiales</taxon>
        <taxon>Burkholderiaceae</taxon>
        <taxon>Caballeronia</taxon>
    </lineage>
</organism>
<dbReference type="STRING" id="1071679.BG57_30395"/>
<name>A0A069NB30_9BURK</name>
<dbReference type="Pfam" id="PF03466">
    <property type="entry name" value="LysR_substrate"/>
    <property type="match status" value="1"/>
</dbReference>
<dbReference type="GO" id="GO:0006351">
    <property type="term" value="P:DNA-templated transcription"/>
    <property type="evidence" value="ECO:0007669"/>
    <property type="project" value="TreeGrafter"/>
</dbReference>
<protein>
    <submittedName>
        <fullName evidence="7">Transcriptional regulator</fullName>
    </submittedName>
</protein>
<comment type="caution">
    <text evidence="7">The sequence shown here is derived from an EMBL/GenBank/DDBJ whole genome shotgun (WGS) entry which is preliminary data.</text>
</comment>
<dbReference type="SUPFAM" id="SSF46785">
    <property type="entry name" value="Winged helix' DNA-binding domain"/>
    <property type="match status" value="1"/>
</dbReference>
<sequence length="307" mass="34029">MTNIETIRIFLKVAELQSFSGAARQLGLPNATVSAAVSQLEQSLGTRLLQRTTRRVQLTQEGSAFYERSRDVLDDFDELRAMFRGSGGVSGRLRVDMSVGIATKLVVPRLADFMERHPHLSIDLSTADRRVDVVREGFDCVLRSGALDDSSLVARLLGHYRMVNCASRDYLHRHGTPQGLNDLAGHRVVHYDPLLSGSTPGWEWFDGVDTQFAPVQAALTVNGTISYASACRAGLGIIQVPEAGVRDHLAAGVLIEVLPEFRPAPMPVYFVYPSRRFVPARTLAFMDWLRTLLSPYMDPTAPYERNV</sequence>
<dbReference type="Gene3D" id="3.40.190.290">
    <property type="match status" value="1"/>
</dbReference>
<dbReference type="FunFam" id="3.40.190.290:FF:000001">
    <property type="entry name" value="Transcriptional regulator, LysR family"/>
    <property type="match status" value="1"/>
</dbReference>
<reference evidence="7 8" key="2">
    <citation type="submission" date="2014-03" db="EMBL/GenBank/DDBJ databases">
        <title>Draft Genome Sequences of Four Burkholderia Strains.</title>
        <authorList>
            <person name="Liu X.Y."/>
            <person name="Li C.X."/>
            <person name="Xu J.H."/>
        </authorList>
    </citation>
    <scope>NUCLEOTIDE SEQUENCE [LARGE SCALE GENOMIC DNA]</scope>
    <source>
        <strain evidence="7 8">R27</strain>
    </source>
</reference>
<dbReference type="PANTHER" id="PTHR30537">
    <property type="entry name" value="HTH-TYPE TRANSCRIPTIONAL REGULATOR"/>
    <property type="match status" value="1"/>
</dbReference>
<dbReference type="GO" id="GO:0003700">
    <property type="term" value="F:DNA-binding transcription factor activity"/>
    <property type="evidence" value="ECO:0007669"/>
    <property type="project" value="InterPro"/>
</dbReference>